<dbReference type="AlphaFoldDB" id="A0A8A3PBV7"/>
<dbReference type="EMBL" id="CP063407">
    <property type="protein sequence ID" value="QSZ32567.1"/>
    <property type="molecule type" value="Genomic_DNA"/>
</dbReference>
<gene>
    <name evidence="3" type="ORF">DSL72_002145</name>
</gene>
<feature type="chain" id="PRO_5032839896" description="Extracellular membrane protein CFEM domain-containing protein" evidence="2">
    <location>
        <begin position="20"/>
        <end position="181"/>
    </location>
</feature>
<reference evidence="3" key="1">
    <citation type="submission" date="2020-10" db="EMBL/GenBank/DDBJ databases">
        <title>Genome Sequence of Monilinia vaccinii-corymbosi Sheds Light on Mummy Berry Disease Infection of Blueberry and Mating Type.</title>
        <authorList>
            <person name="Yow A.G."/>
            <person name="Zhang Y."/>
            <person name="Bansal K."/>
            <person name="Eacker S.M."/>
            <person name="Sullivan S."/>
            <person name="Liachko I."/>
            <person name="Cubeta M.A."/>
            <person name="Rollins J.A."/>
            <person name="Ashrafi H."/>
        </authorList>
    </citation>
    <scope>NUCLEOTIDE SEQUENCE</scope>
    <source>
        <strain evidence="3">RL-1</strain>
    </source>
</reference>
<sequence length="181" mass="17883">MHFSTAALPLALLVSYVAAQSSAVAAAPAATAGSSSSTCQGQNVLDACLSSTTAIANACQSTDYNCLCTGWNAVLTCYNECPNDSGYAGALSNKQTYCNDASVYTSTSSSAISRDWSTSATASLTGAETAARSATRTGGSDTASATRSAASADNTSGAGERRVGNIMGVLGGVGAVAAVFL</sequence>
<keyword evidence="2" id="KW-0732">Signal</keyword>
<proteinExistence type="predicted"/>
<name>A0A8A3PBV7_9HELO</name>
<protein>
    <recommendedName>
        <fullName evidence="5">Extracellular membrane protein CFEM domain-containing protein</fullName>
    </recommendedName>
</protein>
<evidence type="ECO:0008006" key="5">
    <source>
        <dbReference type="Google" id="ProtNLM"/>
    </source>
</evidence>
<evidence type="ECO:0000256" key="2">
    <source>
        <dbReference type="SAM" id="SignalP"/>
    </source>
</evidence>
<feature type="compositionally biased region" description="Low complexity" evidence="1">
    <location>
        <begin position="137"/>
        <end position="156"/>
    </location>
</feature>
<feature type="signal peptide" evidence="2">
    <location>
        <begin position="1"/>
        <end position="19"/>
    </location>
</feature>
<organism evidence="3 4">
    <name type="scientific">Monilinia vaccinii-corymbosi</name>
    <dbReference type="NCBI Taxonomy" id="61207"/>
    <lineage>
        <taxon>Eukaryota</taxon>
        <taxon>Fungi</taxon>
        <taxon>Dikarya</taxon>
        <taxon>Ascomycota</taxon>
        <taxon>Pezizomycotina</taxon>
        <taxon>Leotiomycetes</taxon>
        <taxon>Helotiales</taxon>
        <taxon>Sclerotiniaceae</taxon>
        <taxon>Monilinia</taxon>
    </lineage>
</organism>
<dbReference type="Proteomes" id="UP000672032">
    <property type="component" value="Chromosome 3"/>
</dbReference>
<evidence type="ECO:0000313" key="4">
    <source>
        <dbReference type="Proteomes" id="UP000672032"/>
    </source>
</evidence>
<accession>A0A8A3PBV7</accession>
<keyword evidence="4" id="KW-1185">Reference proteome</keyword>
<evidence type="ECO:0000313" key="3">
    <source>
        <dbReference type="EMBL" id="QSZ32567.1"/>
    </source>
</evidence>
<evidence type="ECO:0000256" key="1">
    <source>
        <dbReference type="SAM" id="MobiDB-lite"/>
    </source>
</evidence>
<dbReference type="OrthoDB" id="2507140at2759"/>
<feature type="region of interest" description="Disordered" evidence="1">
    <location>
        <begin position="128"/>
        <end position="158"/>
    </location>
</feature>